<dbReference type="InterPro" id="IPR038414">
    <property type="entry name" value="CcoP_N_sf"/>
</dbReference>
<dbReference type="PRINTS" id="PR00605">
    <property type="entry name" value="CYTCHROMECIC"/>
</dbReference>
<evidence type="ECO:0000256" key="4">
    <source>
        <dbReference type="ARBA" id="ARBA00022448"/>
    </source>
</evidence>
<dbReference type="GO" id="GO:1902600">
    <property type="term" value="P:proton transmembrane transport"/>
    <property type="evidence" value="ECO:0007669"/>
    <property type="project" value="UniProtKB-KW"/>
</dbReference>
<keyword evidence="10 19" id="KW-0479">Metal-binding</keyword>
<dbReference type="InterPro" id="IPR009056">
    <property type="entry name" value="Cyt_c-like_dom"/>
</dbReference>
<dbReference type="Gene3D" id="6.10.280.130">
    <property type="match status" value="1"/>
</dbReference>
<evidence type="ECO:0000256" key="7">
    <source>
        <dbReference type="ARBA" id="ARBA00022617"/>
    </source>
</evidence>
<feature type="binding site" description="covalent" evidence="21">
    <location>
        <position position="217"/>
    </location>
    <ligand>
        <name>heme c</name>
        <dbReference type="ChEBI" id="CHEBI:61717"/>
        <label>2</label>
    </ligand>
</feature>
<dbReference type="SUPFAM" id="SSF46626">
    <property type="entry name" value="Cytochrome c"/>
    <property type="match status" value="2"/>
</dbReference>
<dbReference type="PANTHER" id="PTHR33751:SF1">
    <property type="entry name" value="CBB3-TYPE CYTOCHROME C OXIDASE SUBUNIT FIXP"/>
    <property type="match status" value="1"/>
</dbReference>
<comment type="pathway">
    <text evidence="2 19">Energy metabolism; oxidative phosphorylation.</text>
</comment>
<keyword evidence="4 19" id="KW-0813">Transport</keyword>
<keyword evidence="8 19" id="KW-0679">Respiratory chain</keyword>
<reference evidence="25" key="1">
    <citation type="journal article" date="2011" name="J. Bacteriol.">
        <title>Genome sequences of eight morphologically diverse alphaproteobacteria.</title>
        <authorList>
            <consortium name="US DOE Joint Genome Institute"/>
            <person name="Brown P.J."/>
            <person name="Kysela D.T."/>
            <person name="Buechlein A."/>
            <person name="Hemmerich C."/>
            <person name="Brun Y.V."/>
        </authorList>
    </citation>
    <scope>NUCLEOTIDE SEQUENCE [LARGE SCALE GENOMIC DNA]</scope>
    <source>
        <strain evidence="25">ATCC 15264 / DSM 4735 / LMG 14903 / NBRC 16000 / CB 81</strain>
    </source>
</reference>
<proteinExistence type="inferred from homology"/>
<dbReference type="InterPro" id="IPR032858">
    <property type="entry name" value="CcoP_N"/>
</dbReference>
<feature type="binding site" description="covalent" evidence="21">
    <location>
        <position position="220"/>
    </location>
    <ligand>
        <name>heme c</name>
        <dbReference type="ChEBI" id="CHEBI:61717"/>
        <label>2</label>
    </ligand>
</feature>
<dbReference type="HOGENOM" id="CLU_047545_2_0_5"/>
<evidence type="ECO:0000256" key="12">
    <source>
        <dbReference type="ARBA" id="ARBA00022781"/>
    </source>
</evidence>
<accession>D9QIS5</accession>
<keyword evidence="25" id="KW-1185">Reference proteome</keyword>
<keyword evidence="13 19" id="KW-0249">Electron transport</keyword>
<dbReference type="InterPro" id="IPR036909">
    <property type="entry name" value="Cyt_c-like_dom_sf"/>
</dbReference>
<comment type="subunit">
    <text evidence="19">Component of the cbb3-type cytochrome c oxidase.</text>
</comment>
<comment type="function">
    <text evidence="19">C-type cytochrome. Part of the cbb3-type cytochrome c oxidase complex.</text>
</comment>
<dbReference type="Pfam" id="PF13442">
    <property type="entry name" value="Cytochrome_CBB3"/>
    <property type="match status" value="1"/>
</dbReference>
<name>D9QIS5_BRESC</name>
<keyword evidence="17 19" id="KW-0406">Ion transport</keyword>
<comment type="subcellular location">
    <subcellularLocation>
        <location evidence="1 19">Cell inner membrane</location>
    </subcellularLocation>
</comment>
<feature type="binding site" description="axial binding residue" evidence="20">
    <location>
        <position position="125"/>
    </location>
    <ligand>
        <name>heme c</name>
        <dbReference type="ChEBI" id="CHEBI:61717"/>
        <label>1</label>
    </ligand>
    <ligandPart>
        <name>Fe</name>
        <dbReference type="ChEBI" id="CHEBI:18248"/>
    </ligandPart>
</feature>
<dbReference type="Pfam" id="PF00034">
    <property type="entry name" value="Cytochrom_C"/>
    <property type="match status" value="1"/>
</dbReference>
<evidence type="ECO:0000256" key="15">
    <source>
        <dbReference type="ARBA" id="ARBA00023002"/>
    </source>
</evidence>
<dbReference type="PROSITE" id="PS51007">
    <property type="entry name" value="CYTC"/>
    <property type="match status" value="2"/>
</dbReference>
<dbReference type="GO" id="GO:0020037">
    <property type="term" value="F:heme binding"/>
    <property type="evidence" value="ECO:0007669"/>
    <property type="project" value="InterPro"/>
</dbReference>
<evidence type="ECO:0000256" key="2">
    <source>
        <dbReference type="ARBA" id="ARBA00004673"/>
    </source>
</evidence>
<comment type="similarity">
    <text evidence="3 19">Belongs to the CcoP / FixP family.</text>
</comment>
<dbReference type="InParanoid" id="D9QIS5"/>
<dbReference type="GO" id="GO:0016491">
    <property type="term" value="F:oxidoreductase activity"/>
    <property type="evidence" value="ECO:0007669"/>
    <property type="project" value="UniProtKB-KW"/>
</dbReference>
<dbReference type="PIRSF" id="PIRSF000006">
    <property type="entry name" value="Cbb3-Cox_fixP"/>
    <property type="match status" value="1"/>
</dbReference>
<keyword evidence="9 22" id="KW-0812">Transmembrane</keyword>
<sequence length="300" mass="32148">MSEREHDDHSGVETTGHEWDGIKELDNPLPRWWLWIFYGCIAFSIGYWVLMPAWPGLSGYTPGLLKQSDRADVVQELNALQTRRGQDEAMLMSASLQQIEADPALQAHALAVGTSVFGDNCASCHGAGGGGAKGYPNLRDDVWLWGGSLEEIEHTLKVGIRSGHADTRFSQMPAFGRDGLLKGDQIADLTEYVVALSGRPADAAAVARATPLFADNCAACHMPTGVGSREFGAPNLTDREWLNGSDRAAIAGQLQNGRNGVMPTWEGRFSPAVIKALAVYVHVNAGGGEPSVTRVEAPAP</sequence>
<dbReference type="OrthoDB" id="9811281at2"/>
<keyword evidence="7 19" id="KW-0349">Heme</keyword>
<keyword evidence="12 19" id="KW-0375">Hydrogen ion transport</keyword>
<evidence type="ECO:0000256" key="13">
    <source>
        <dbReference type="ARBA" id="ARBA00022982"/>
    </source>
</evidence>
<feature type="binding site" description="axial binding residue" evidence="20">
    <location>
        <position position="221"/>
    </location>
    <ligand>
        <name>heme c</name>
        <dbReference type="ChEBI" id="CHEBI:61717"/>
        <label>2</label>
    </ligand>
    <ligandPart>
        <name>Fe</name>
        <dbReference type="ChEBI" id="CHEBI:18248"/>
    </ligandPart>
</feature>
<dbReference type="InterPro" id="IPR050597">
    <property type="entry name" value="Cytochrome_c_Oxidase_Subunit"/>
</dbReference>
<keyword evidence="11" id="KW-0677">Repeat</keyword>
<keyword evidence="16 19" id="KW-0408">Iron</keyword>
<evidence type="ECO:0000256" key="11">
    <source>
        <dbReference type="ARBA" id="ARBA00022737"/>
    </source>
</evidence>
<evidence type="ECO:0000256" key="10">
    <source>
        <dbReference type="ARBA" id="ARBA00022723"/>
    </source>
</evidence>
<dbReference type="UniPathway" id="UPA00705"/>
<dbReference type="STRING" id="633149.Bresu_2098"/>
<evidence type="ECO:0000313" key="24">
    <source>
        <dbReference type="EMBL" id="ADL01408.1"/>
    </source>
</evidence>
<evidence type="ECO:0000256" key="8">
    <source>
        <dbReference type="ARBA" id="ARBA00022660"/>
    </source>
</evidence>
<evidence type="ECO:0000259" key="23">
    <source>
        <dbReference type="PROSITE" id="PS51007"/>
    </source>
</evidence>
<comment type="cofactor">
    <cofactor evidence="19 21">
        <name>heme c</name>
        <dbReference type="ChEBI" id="CHEBI:61717"/>
    </cofactor>
    <text evidence="19 21">Binds 2 heme C groups per subunit.</text>
</comment>
<dbReference type="RefSeq" id="WP_013269509.1">
    <property type="nucleotide sequence ID" value="NC_014375.1"/>
</dbReference>
<feature type="binding site" description="axial binding residue" evidence="20">
    <location>
        <position position="262"/>
    </location>
    <ligand>
        <name>heme c</name>
        <dbReference type="ChEBI" id="CHEBI:61717"/>
        <label>1</label>
    </ligand>
    <ligandPart>
        <name>Fe</name>
        <dbReference type="ChEBI" id="CHEBI:18248"/>
    </ligandPart>
</feature>
<dbReference type="GO" id="GO:0005506">
    <property type="term" value="F:iron ion binding"/>
    <property type="evidence" value="ECO:0007669"/>
    <property type="project" value="InterPro"/>
</dbReference>
<dbReference type="GO" id="GO:0009055">
    <property type="term" value="F:electron transfer activity"/>
    <property type="evidence" value="ECO:0007669"/>
    <property type="project" value="InterPro"/>
</dbReference>
<dbReference type="InterPro" id="IPR004678">
    <property type="entry name" value="Cyt_c_oxidase_cbb3_su3"/>
</dbReference>
<evidence type="ECO:0000313" key="25">
    <source>
        <dbReference type="Proteomes" id="UP000002696"/>
    </source>
</evidence>
<evidence type="ECO:0000256" key="21">
    <source>
        <dbReference type="PIRSR" id="PIRSR000006-2"/>
    </source>
</evidence>
<dbReference type="AlphaFoldDB" id="D9QIS5"/>
<evidence type="ECO:0000256" key="5">
    <source>
        <dbReference type="ARBA" id="ARBA00022475"/>
    </source>
</evidence>
<dbReference type="InterPro" id="IPR008168">
    <property type="entry name" value="Cyt_C_IC"/>
</dbReference>
<feature type="transmembrane region" description="Helical" evidence="22">
    <location>
        <begin position="32"/>
        <end position="50"/>
    </location>
</feature>
<keyword evidence="6 19" id="KW-0997">Cell inner membrane</keyword>
<evidence type="ECO:0000256" key="22">
    <source>
        <dbReference type="SAM" id="Phobius"/>
    </source>
</evidence>
<dbReference type="Proteomes" id="UP000002696">
    <property type="component" value="Chromosome"/>
</dbReference>
<dbReference type="KEGG" id="bsb:Bresu_2098"/>
<keyword evidence="5 19" id="KW-1003">Cell membrane</keyword>
<protein>
    <recommendedName>
        <fullName evidence="19">Cbb3-type cytochrome c oxidase subunit</fullName>
    </recommendedName>
</protein>
<feature type="binding site" description="axial binding residue" evidence="20">
    <location>
        <position position="172"/>
    </location>
    <ligand>
        <name>heme c</name>
        <dbReference type="ChEBI" id="CHEBI:61717"/>
        <label>2</label>
    </ligand>
    <ligandPart>
        <name>Fe</name>
        <dbReference type="ChEBI" id="CHEBI:18248"/>
    </ligandPart>
</feature>
<evidence type="ECO:0000256" key="6">
    <source>
        <dbReference type="ARBA" id="ARBA00022519"/>
    </source>
</evidence>
<evidence type="ECO:0000256" key="18">
    <source>
        <dbReference type="ARBA" id="ARBA00023136"/>
    </source>
</evidence>
<dbReference type="NCBIfam" id="TIGR00782">
    <property type="entry name" value="ccoP"/>
    <property type="match status" value="1"/>
</dbReference>
<dbReference type="eggNOG" id="COG2010">
    <property type="taxonomic scope" value="Bacteria"/>
</dbReference>
<dbReference type="GO" id="GO:0006119">
    <property type="term" value="P:oxidative phosphorylation"/>
    <property type="evidence" value="ECO:0007669"/>
    <property type="project" value="UniProtKB-UniPathway"/>
</dbReference>
<feature type="domain" description="Cytochrome c" evidence="23">
    <location>
        <begin position="204"/>
        <end position="285"/>
    </location>
</feature>
<dbReference type="BioCyc" id="BSUB633149:G1GM8-2095-MONOMER"/>
<dbReference type="PANTHER" id="PTHR33751">
    <property type="entry name" value="CBB3-TYPE CYTOCHROME C OXIDASE SUBUNIT FIXP"/>
    <property type="match status" value="1"/>
</dbReference>
<evidence type="ECO:0000256" key="9">
    <source>
        <dbReference type="ARBA" id="ARBA00022692"/>
    </source>
</evidence>
<evidence type="ECO:0000256" key="3">
    <source>
        <dbReference type="ARBA" id="ARBA00006113"/>
    </source>
</evidence>
<dbReference type="Gene3D" id="1.10.760.10">
    <property type="entry name" value="Cytochrome c-like domain"/>
    <property type="match status" value="2"/>
</dbReference>
<keyword evidence="14 22" id="KW-1133">Transmembrane helix</keyword>
<dbReference type="GO" id="GO:0005886">
    <property type="term" value="C:plasma membrane"/>
    <property type="evidence" value="ECO:0007669"/>
    <property type="project" value="UniProtKB-SubCell"/>
</dbReference>
<organism evidence="24 25">
    <name type="scientific">Brevundimonas subvibrioides (strain ATCC 15264 / DSM 4735 / LMG 14903 / NBRC 16000 / CB 81)</name>
    <name type="common">Caulobacter subvibrioides</name>
    <dbReference type="NCBI Taxonomy" id="633149"/>
    <lineage>
        <taxon>Bacteria</taxon>
        <taxon>Pseudomonadati</taxon>
        <taxon>Pseudomonadota</taxon>
        <taxon>Alphaproteobacteria</taxon>
        <taxon>Caulobacterales</taxon>
        <taxon>Caulobacteraceae</taxon>
        <taxon>Brevundimonas</taxon>
    </lineage>
</organism>
<keyword evidence="15 19" id="KW-0560">Oxidoreductase</keyword>
<evidence type="ECO:0000256" key="14">
    <source>
        <dbReference type="ARBA" id="ARBA00022989"/>
    </source>
</evidence>
<dbReference type="Pfam" id="PF14715">
    <property type="entry name" value="FixP_N"/>
    <property type="match status" value="1"/>
</dbReference>
<evidence type="ECO:0000256" key="20">
    <source>
        <dbReference type="PIRSR" id="PIRSR000006-1"/>
    </source>
</evidence>
<evidence type="ECO:0000256" key="17">
    <source>
        <dbReference type="ARBA" id="ARBA00023065"/>
    </source>
</evidence>
<evidence type="ECO:0000256" key="16">
    <source>
        <dbReference type="ARBA" id="ARBA00023004"/>
    </source>
</evidence>
<gene>
    <name evidence="24" type="ordered locus">Bresu_2098</name>
</gene>
<feature type="binding site" description="covalent" evidence="21">
    <location>
        <position position="124"/>
    </location>
    <ligand>
        <name>heme c</name>
        <dbReference type="ChEBI" id="CHEBI:61717"/>
        <label>1</label>
    </ligand>
</feature>
<evidence type="ECO:0000256" key="1">
    <source>
        <dbReference type="ARBA" id="ARBA00004533"/>
    </source>
</evidence>
<feature type="binding site" description="covalent" evidence="21">
    <location>
        <position position="121"/>
    </location>
    <ligand>
        <name>heme c</name>
        <dbReference type="ChEBI" id="CHEBI:61717"/>
        <label>1</label>
    </ligand>
</feature>
<feature type="domain" description="Cytochrome c" evidence="23">
    <location>
        <begin position="108"/>
        <end position="197"/>
    </location>
</feature>
<keyword evidence="18 19" id="KW-0472">Membrane</keyword>
<evidence type="ECO:0000256" key="19">
    <source>
        <dbReference type="PIRNR" id="PIRNR000006"/>
    </source>
</evidence>
<dbReference type="EMBL" id="CP002102">
    <property type="protein sequence ID" value="ADL01408.1"/>
    <property type="molecule type" value="Genomic_DNA"/>
</dbReference>